<evidence type="ECO:0000256" key="1">
    <source>
        <dbReference type="SAM" id="MobiDB-lite"/>
    </source>
</evidence>
<feature type="compositionally biased region" description="Basic residues" evidence="1">
    <location>
        <begin position="33"/>
        <end position="43"/>
    </location>
</feature>
<proteinExistence type="predicted"/>
<sequence length="53" mass="5940">MCVGRKIPRDAKWQNKGKEAVLVGQSMLPTSCLKKRKERKGKPKGGEEDTVLE</sequence>
<organism evidence="2 3">
    <name type="scientific">Habropoda laboriosa</name>
    <dbReference type="NCBI Taxonomy" id="597456"/>
    <lineage>
        <taxon>Eukaryota</taxon>
        <taxon>Metazoa</taxon>
        <taxon>Ecdysozoa</taxon>
        <taxon>Arthropoda</taxon>
        <taxon>Hexapoda</taxon>
        <taxon>Insecta</taxon>
        <taxon>Pterygota</taxon>
        <taxon>Neoptera</taxon>
        <taxon>Endopterygota</taxon>
        <taxon>Hymenoptera</taxon>
        <taxon>Apocrita</taxon>
        <taxon>Aculeata</taxon>
        <taxon>Apoidea</taxon>
        <taxon>Anthophila</taxon>
        <taxon>Apidae</taxon>
        <taxon>Habropoda</taxon>
    </lineage>
</organism>
<dbReference type="Proteomes" id="UP000053825">
    <property type="component" value="Unassembled WGS sequence"/>
</dbReference>
<evidence type="ECO:0000313" key="3">
    <source>
        <dbReference type="Proteomes" id="UP000053825"/>
    </source>
</evidence>
<evidence type="ECO:0000313" key="2">
    <source>
        <dbReference type="EMBL" id="KOC61976.1"/>
    </source>
</evidence>
<dbReference type="AlphaFoldDB" id="A0A0L7QU45"/>
<feature type="region of interest" description="Disordered" evidence="1">
    <location>
        <begin position="31"/>
        <end position="53"/>
    </location>
</feature>
<protein>
    <submittedName>
        <fullName evidence="2">Uncharacterized protein</fullName>
    </submittedName>
</protein>
<dbReference type="EMBL" id="KQ414741">
    <property type="protein sequence ID" value="KOC61976.1"/>
    <property type="molecule type" value="Genomic_DNA"/>
</dbReference>
<name>A0A0L7QU45_9HYME</name>
<reference evidence="2 3" key="1">
    <citation type="submission" date="2015-07" db="EMBL/GenBank/DDBJ databases">
        <title>The genome of Habropoda laboriosa.</title>
        <authorList>
            <person name="Pan H."/>
            <person name="Kapheim K."/>
        </authorList>
    </citation>
    <scope>NUCLEOTIDE SEQUENCE [LARGE SCALE GENOMIC DNA]</scope>
    <source>
        <strain evidence="2">0110345459</strain>
    </source>
</reference>
<keyword evidence="3" id="KW-1185">Reference proteome</keyword>
<accession>A0A0L7QU45</accession>
<gene>
    <name evidence="2" type="ORF">WH47_05865</name>
</gene>